<feature type="transmembrane region" description="Helical" evidence="1">
    <location>
        <begin position="12"/>
        <end position="40"/>
    </location>
</feature>
<keyword evidence="1" id="KW-0812">Transmembrane</keyword>
<evidence type="ECO:0000256" key="1">
    <source>
        <dbReference type="SAM" id="Phobius"/>
    </source>
</evidence>
<keyword evidence="1" id="KW-1133">Transmembrane helix</keyword>
<organism evidence="2 3">
    <name type="scientific">Cyclobacterium xiamenense</name>
    <dbReference type="NCBI Taxonomy" id="1297121"/>
    <lineage>
        <taxon>Bacteria</taxon>
        <taxon>Pseudomonadati</taxon>
        <taxon>Bacteroidota</taxon>
        <taxon>Cytophagia</taxon>
        <taxon>Cytophagales</taxon>
        <taxon>Cyclobacteriaceae</taxon>
        <taxon>Cyclobacterium</taxon>
    </lineage>
</organism>
<protein>
    <submittedName>
        <fullName evidence="2">Uncharacterized protein</fullName>
    </submittedName>
</protein>
<evidence type="ECO:0000313" key="2">
    <source>
        <dbReference type="EMBL" id="SEJ10938.1"/>
    </source>
</evidence>
<sequence>MRPFGWKNTIISGIIGTVVFDVIGLLLRYGVVVVAYNVIIHRNLFPIREKNLSFT</sequence>
<dbReference type="AlphaFoldDB" id="A0A1H6W1X3"/>
<gene>
    <name evidence="2" type="ORF">SAMN05192553_102424</name>
</gene>
<accession>A0A1H6W1X3</accession>
<reference evidence="3" key="1">
    <citation type="submission" date="2016-10" db="EMBL/GenBank/DDBJ databases">
        <authorList>
            <person name="Varghese N."/>
            <person name="Submissions S."/>
        </authorList>
    </citation>
    <scope>NUCLEOTIDE SEQUENCE [LARGE SCALE GENOMIC DNA]</scope>
    <source>
        <strain evidence="3">IBRC-M 10761</strain>
    </source>
</reference>
<evidence type="ECO:0000313" key="3">
    <source>
        <dbReference type="Proteomes" id="UP000199403"/>
    </source>
</evidence>
<keyword evidence="3" id="KW-1185">Reference proteome</keyword>
<keyword evidence="1" id="KW-0472">Membrane</keyword>
<proteinExistence type="predicted"/>
<dbReference type="STRING" id="1416801.SAMN05192553_102424"/>
<dbReference type="Proteomes" id="UP000199403">
    <property type="component" value="Unassembled WGS sequence"/>
</dbReference>
<dbReference type="EMBL" id="FNZH01000002">
    <property type="protein sequence ID" value="SEJ10938.1"/>
    <property type="molecule type" value="Genomic_DNA"/>
</dbReference>
<name>A0A1H6W1X3_9BACT</name>